<dbReference type="PANTHER" id="PTHR43096">
    <property type="entry name" value="DNAJ HOMOLOG 1, MITOCHONDRIAL-RELATED"/>
    <property type="match status" value="1"/>
</dbReference>
<dbReference type="PRINTS" id="PR00625">
    <property type="entry name" value="JDOMAIN"/>
</dbReference>
<dbReference type="SUPFAM" id="SSF46565">
    <property type="entry name" value="Chaperone J-domain"/>
    <property type="match status" value="1"/>
</dbReference>
<protein>
    <submittedName>
        <fullName evidence="3">Chaperone protein DnaJ</fullName>
    </submittedName>
</protein>
<dbReference type="InterPro" id="IPR011990">
    <property type="entry name" value="TPR-like_helical_dom_sf"/>
</dbReference>
<dbReference type="SUPFAM" id="SSF48452">
    <property type="entry name" value="TPR-like"/>
    <property type="match status" value="1"/>
</dbReference>
<comment type="caution">
    <text evidence="3">The sequence shown here is derived from an EMBL/GenBank/DDBJ whole genome shotgun (WGS) entry which is preliminary data.</text>
</comment>
<dbReference type="PANTHER" id="PTHR43096:SF10">
    <property type="entry name" value="CHAPERONE PROTEIN DNAJ A6, CHLOROPLASTIC"/>
    <property type="match status" value="1"/>
</dbReference>
<dbReference type="Pfam" id="PF00226">
    <property type="entry name" value="DnaJ"/>
    <property type="match status" value="1"/>
</dbReference>
<evidence type="ECO:0000313" key="4">
    <source>
        <dbReference type="Proteomes" id="UP000319783"/>
    </source>
</evidence>
<dbReference type="GO" id="GO:0051082">
    <property type="term" value="F:unfolded protein binding"/>
    <property type="evidence" value="ECO:0007669"/>
    <property type="project" value="TreeGrafter"/>
</dbReference>
<feature type="repeat" description="TPR" evidence="1">
    <location>
        <begin position="251"/>
        <end position="284"/>
    </location>
</feature>
<gene>
    <name evidence="3" type="ORF">JETT_2330</name>
</gene>
<dbReference type="EMBL" id="SULG01000049">
    <property type="protein sequence ID" value="TLD41428.1"/>
    <property type="molecule type" value="Genomic_DNA"/>
</dbReference>
<sequence>MVNGVIRYYLLPADIFIAKHLSYFIRITTVVNYYDILEVHHEVSEEEIKRSFRTLIKKYHPDIHGQNKLWAESKTKTIIQAYKILSNSTDREQYDRLYKHHLQTYKTTRIYKKEEKNSKTDTSIRTQAHTIFVDLLNGRMQNAVERYEHLSEEYVNVDFLLHLNHRDYIDCKFLLAEAYEKSGKYEICIEFYEFILEQGRNSTHRHHLLAEIKERIRNIYCRKLAKCAPPEKALIIYEKVLKLKLYKNENAFIYKKMAECYIKLKEYENALKHLNIALSLKPNLQGANKLKTKLKQHNPNFAM</sequence>
<dbReference type="GO" id="GO:0042026">
    <property type="term" value="P:protein refolding"/>
    <property type="evidence" value="ECO:0007669"/>
    <property type="project" value="TreeGrafter"/>
</dbReference>
<dbReference type="Gene3D" id="1.25.40.10">
    <property type="entry name" value="Tetratricopeptide repeat domain"/>
    <property type="match status" value="2"/>
</dbReference>
<dbReference type="SMART" id="SM00271">
    <property type="entry name" value="DnaJ"/>
    <property type="match status" value="1"/>
</dbReference>
<organism evidence="3 4">
    <name type="scientific">Candidatus Jettenia ecosi</name>
    <dbReference type="NCBI Taxonomy" id="2494326"/>
    <lineage>
        <taxon>Bacteria</taxon>
        <taxon>Pseudomonadati</taxon>
        <taxon>Planctomycetota</taxon>
        <taxon>Candidatus Brocadiia</taxon>
        <taxon>Candidatus Brocadiales</taxon>
        <taxon>Candidatus Brocadiaceae</taxon>
        <taxon>Candidatus Jettenia</taxon>
    </lineage>
</organism>
<dbReference type="InterPro" id="IPR019734">
    <property type="entry name" value="TPR_rpt"/>
</dbReference>
<dbReference type="Proteomes" id="UP000319783">
    <property type="component" value="Unassembled WGS sequence"/>
</dbReference>
<dbReference type="InterPro" id="IPR036869">
    <property type="entry name" value="J_dom_sf"/>
</dbReference>
<dbReference type="GO" id="GO:0005737">
    <property type="term" value="C:cytoplasm"/>
    <property type="evidence" value="ECO:0007669"/>
    <property type="project" value="TreeGrafter"/>
</dbReference>
<dbReference type="InterPro" id="IPR001623">
    <property type="entry name" value="DnaJ_domain"/>
</dbReference>
<keyword evidence="1" id="KW-0802">TPR repeat</keyword>
<dbReference type="CDD" id="cd06257">
    <property type="entry name" value="DnaJ"/>
    <property type="match status" value="1"/>
</dbReference>
<dbReference type="SMART" id="SM00028">
    <property type="entry name" value="TPR"/>
    <property type="match status" value="2"/>
</dbReference>
<evidence type="ECO:0000313" key="3">
    <source>
        <dbReference type="EMBL" id="TLD41428.1"/>
    </source>
</evidence>
<dbReference type="AlphaFoldDB" id="A0A533Q9P5"/>
<dbReference type="PROSITE" id="PS50076">
    <property type="entry name" value="DNAJ_2"/>
    <property type="match status" value="1"/>
</dbReference>
<evidence type="ECO:0000259" key="2">
    <source>
        <dbReference type="PROSITE" id="PS50076"/>
    </source>
</evidence>
<name>A0A533Q9P5_9BACT</name>
<dbReference type="PROSITE" id="PS50005">
    <property type="entry name" value="TPR"/>
    <property type="match status" value="1"/>
</dbReference>
<evidence type="ECO:0000256" key="1">
    <source>
        <dbReference type="PROSITE-ProRule" id="PRU00339"/>
    </source>
</evidence>
<accession>A0A533Q9P5</accession>
<proteinExistence type="predicted"/>
<dbReference type="Gene3D" id="1.10.287.110">
    <property type="entry name" value="DnaJ domain"/>
    <property type="match status" value="1"/>
</dbReference>
<feature type="domain" description="J" evidence="2">
    <location>
        <begin position="32"/>
        <end position="98"/>
    </location>
</feature>
<reference evidence="3 4" key="1">
    <citation type="submission" date="2019-04" db="EMBL/GenBank/DDBJ databases">
        <title>Genome of a novel bacterium Candidatus Jettenia ecosi reconstructed from metagenome of an anammox bioreactor.</title>
        <authorList>
            <person name="Mardanov A.V."/>
            <person name="Beletsky A.V."/>
            <person name="Ravin N.V."/>
            <person name="Botchkova E.A."/>
            <person name="Litti Y.V."/>
            <person name="Nozhevnikova A.N."/>
        </authorList>
    </citation>
    <scope>NUCLEOTIDE SEQUENCE [LARGE SCALE GENOMIC DNA]</scope>
    <source>
        <strain evidence="3">J2</strain>
    </source>
</reference>